<keyword evidence="3 6" id="KW-0812">Transmembrane</keyword>
<feature type="domain" description="Major facilitator superfamily (MFS) profile" evidence="7">
    <location>
        <begin position="52"/>
        <end position="471"/>
    </location>
</feature>
<evidence type="ECO:0000256" key="6">
    <source>
        <dbReference type="SAM" id="Phobius"/>
    </source>
</evidence>
<organism evidence="8 9">
    <name type="scientific">Rasamsonia emersonii (strain ATCC 16479 / CBS 393.64 / IMI 116815)</name>
    <dbReference type="NCBI Taxonomy" id="1408163"/>
    <lineage>
        <taxon>Eukaryota</taxon>
        <taxon>Fungi</taxon>
        <taxon>Dikarya</taxon>
        <taxon>Ascomycota</taxon>
        <taxon>Pezizomycotina</taxon>
        <taxon>Eurotiomycetes</taxon>
        <taxon>Eurotiomycetidae</taxon>
        <taxon>Eurotiales</taxon>
        <taxon>Trichocomaceae</taxon>
        <taxon>Rasamsonia</taxon>
    </lineage>
</organism>
<dbReference type="GO" id="GO:0016020">
    <property type="term" value="C:membrane"/>
    <property type="evidence" value="ECO:0007669"/>
    <property type="project" value="UniProtKB-SubCell"/>
</dbReference>
<dbReference type="PANTHER" id="PTHR43791">
    <property type="entry name" value="PERMEASE-RELATED"/>
    <property type="match status" value="1"/>
</dbReference>
<dbReference type="SUPFAM" id="SSF103473">
    <property type="entry name" value="MFS general substrate transporter"/>
    <property type="match status" value="1"/>
</dbReference>
<feature type="transmembrane region" description="Helical" evidence="6">
    <location>
        <begin position="48"/>
        <end position="69"/>
    </location>
</feature>
<dbReference type="PROSITE" id="PS50850">
    <property type="entry name" value="MFS"/>
    <property type="match status" value="1"/>
</dbReference>
<keyword evidence="5 6" id="KW-0472">Membrane</keyword>
<feature type="transmembrane region" description="Helical" evidence="6">
    <location>
        <begin position="118"/>
        <end position="138"/>
    </location>
</feature>
<feature type="transmembrane region" description="Helical" evidence="6">
    <location>
        <begin position="285"/>
        <end position="309"/>
    </location>
</feature>
<evidence type="ECO:0000313" key="8">
    <source>
        <dbReference type="EMBL" id="KKA20720.1"/>
    </source>
</evidence>
<sequence>MDVHTLATQLKSPVGKNDALDDLRIRLTEDNIDAEQRKRLEKRLRLKVDLRLCSIAGILCSLNLLDSGIISSASVTSMLHDLQLEGNRYSVAIFIFTVASVVFQLPSTVAVRLVGPRLWFALITFCFGLFTLCSAFVQTWRQMVALRVLLGISMSGIYPGLTYLISTWYTRREQQLRFAFLQSGEVLVLATGNIVNYGLNHLDGRAGLAGWRWMFIVQGLITCVISIVTYWWMVDFPEKAHHSVWFLSDAEIELATQRIQADRDDVLLEPFSWSKVLVHFLDPKLYGFSCLFFLLNLVSTSLSYFLPIILQSGMGFSENASIVLSAPPYYWAVIPVLFTSLIGDRYRMRGPLITLNALMLIAGFLMFGLPVSKQVTVRYIGTYLATGAYVSNWAALNAYQANNIVGQWKRATTAAAITACNGLGGIAGSFIVRAQEAPEYQTAVWVSIGSHILMIVIIGLFTIHFYMSNRKQSQGRTVIEGRNPVDRIEMVYLVYAILSYPILSYPRTNETLSSYILQLPLPLPRGSTHTDTQKKVKV</sequence>
<dbReference type="InterPro" id="IPR011701">
    <property type="entry name" value="MFS"/>
</dbReference>
<dbReference type="GO" id="GO:0022857">
    <property type="term" value="F:transmembrane transporter activity"/>
    <property type="evidence" value="ECO:0007669"/>
    <property type="project" value="InterPro"/>
</dbReference>
<evidence type="ECO:0000256" key="1">
    <source>
        <dbReference type="ARBA" id="ARBA00004141"/>
    </source>
</evidence>
<comment type="subcellular location">
    <subcellularLocation>
        <location evidence="1">Membrane</location>
        <topology evidence="1">Multi-pass membrane protein</topology>
    </subcellularLocation>
</comment>
<dbReference type="AlphaFoldDB" id="A0A0F4YRL2"/>
<dbReference type="InterPro" id="IPR036259">
    <property type="entry name" value="MFS_trans_sf"/>
</dbReference>
<evidence type="ECO:0000256" key="5">
    <source>
        <dbReference type="ARBA" id="ARBA00023136"/>
    </source>
</evidence>
<dbReference type="Pfam" id="PF07690">
    <property type="entry name" value="MFS_1"/>
    <property type="match status" value="1"/>
</dbReference>
<protein>
    <submittedName>
        <fullName evidence="8">MFS transporter</fullName>
    </submittedName>
</protein>
<feature type="transmembrane region" description="Helical" evidence="6">
    <location>
        <begin position="178"/>
        <end position="199"/>
    </location>
</feature>
<feature type="transmembrane region" description="Helical" evidence="6">
    <location>
        <begin position="377"/>
        <end position="399"/>
    </location>
</feature>
<keyword evidence="4 6" id="KW-1133">Transmembrane helix</keyword>
<feature type="transmembrane region" description="Helical" evidence="6">
    <location>
        <begin position="329"/>
        <end position="346"/>
    </location>
</feature>
<dbReference type="FunFam" id="1.20.1250.20:FF:000752">
    <property type="entry name" value="MFS transporter, putative"/>
    <property type="match status" value="1"/>
</dbReference>
<feature type="transmembrane region" description="Helical" evidence="6">
    <location>
        <begin position="144"/>
        <end position="166"/>
    </location>
</feature>
<dbReference type="EMBL" id="LASV01000237">
    <property type="protein sequence ID" value="KKA20720.1"/>
    <property type="molecule type" value="Genomic_DNA"/>
</dbReference>
<gene>
    <name evidence="8" type="ORF">T310_5258</name>
</gene>
<dbReference type="PANTHER" id="PTHR43791:SF58">
    <property type="entry name" value="TRANSPORTER, PUTATIVE (AFU_ORTHOLOGUE AFUA_8G04470)-RELATED"/>
    <property type="match status" value="1"/>
</dbReference>
<dbReference type="GeneID" id="25317603"/>
<dbReference type="RefSeq" id="XP_013327332.1">
    <property type="nucleotide sequence ID" value="XM_013471878.1"/>
</dbReference>
<evidence type="ECO:0000256" key="4">
    <source>
        <dbReference type="ARBA" id="ARBA00022989"/>
    </source>
</evidence>
<comment type="caution">
    <text evidence="8">The sequence shown here is derived from an EMBL/GenBank/DDBJ whole genome shotgun (WGS) entry which is preliminary data.</text>
</comment>
<dbReference type="OrthoDB" id="3639251at2759"/>
<keyword evidence="9" id="KW-1185">Reference proteome</keyword>
<feature type="transmembrane region" description="Helical" evidence="6">
    <location>
        <begin position="89"/>
        <end position="111"/>
    </location>
</feature>
<feature type="transmembrane region" description="Helical" evidence="6">
    <location>
        <begin position="411"/>
        <end position="432"/>
    </location>
</feature>
<reference evidence="8 9" key="1">
    <citation type="submission" date="2015-04" db="EMBL/GenBank/DDBJ databases">
        <authorList>
            <person name="Heijne W.H."/>
            <person name="Fedorova N.D."/>
            <person name="Nierman W.C."/>
            <person name="Vollebregt A.W."/>
            <person name="Zhao Z."/>
            <person name="Wu L."/>
            <person name="Kumar M."/>
            <person name="Stam H."/>
            <person name="van den Berg M.A."/>
            <person name="Pel H.J."/>
        </authorList>
    </citation>
    <scope>NUCLEOTIDE SEQUENCE [LARGE SCALE GENOMIC DNA]</scope>
    <source>
        <strain evidence="8 9">CBS 393.64</strain>
    </source>
</reference>
<dbReference type="Gene3D" id="1.20.1250.20">
    <property type="entry name" value="MFS general substrate transporter like domains"/>
    <property type="match status" value="2"/>
</dbReference>
<proteinExistence type="predicted"/>
<evidence type="ECO:0000256" key="3">
    <source>
        <dbReference type="ARBA" id="ARBA00022692"/>
    </source>
</evidence>
<dbReference type="InterPro" id="IPR020846">
    <property type="entry name" value="MFS_dom"/>
</dbReference>
<keyword evidence="2" id="KW-0813">Transport</keyword>
<dbReference type="Proteomes" id="UP000053958">
    <property type="component" value="Unassembled WGS sequence"/>
</dbReference>
<feature type="transmembrane region" description="Helical" evidence="6">
    <location>
        <begin position="444"/>
        <end position="467"/>
    </location>
</feature>
<name>A0A0F4YRL2_RASE3</name>
<evidence type="ECO:0000313" key="9">
    <source>
        <dbReference type="Proteomes" id="UP000053958"/>
    </source>
</evidence>
<accession>A0A0F4YRL2</accession>
<evidence type="ECO:0000256" key="2">
    <source>
        <dbReference type="ARBA" id="ARBA00022448"/>
    </source>
</evidence>
<feature type="transmembrane region" description="Helical" evidence="6">
    <location>
        <begin position="353"/>
        <end position="371"/>
    </location>
</feature>
<dbReference type="STRING" id="1408163.A0A0F4YRL2"/>
<feature type="transmembrane region" description="Helical" evidence="6">
    <location>
        <begin position="211"/>
        <end position="233"/>
    </location>
</feature>
<evidence type="ECO:0000259" key="7">
    <source>
        <dbReference type="PROSITE" id="PS50850"/>
    </source>
</evidence>